<feature type="transmembrane region" description="Helical" evidence="1">
    <location>
        <begin position="112"/>
        <end position="132"/>
    </location>
</feature>
<accession>A0A177NQ28</accession>
<comment type="caution">
    <text evidence="2">The sequence shown here is derived from an EMBL/GenBank/DDBJ whole genome shotgun (WGS) entry which is preliminary data.</text>
</comment>
<dbReference type="STRING" id="980561.A1359_21345"/>
<keyword evidence="1" id="KW-1133">Transmembrane helix</keyword>
<evidence type="ECO:0008006" key="4">
    <source>
        <dbReference type="Google" id="ProtNLM"/>
    </source>
</evidence>
<reference evidence="2 3" key="1">
    <citation type="submission" date="2016-03" db="EMBL/GenBank/DDBJ databases">
        <authorList>
            <person name="Ploux O."/>
        </authorList>
    </citation>
    <scope>NUCLEOTIDE SEQUENCE [LARGE SCALE GENOMIC DNA]</scope>
    <source>
        <strain evidence="2 3">R-45370</strain>
    </source>
</reference>
<organism evidence="2 3">
    <name type="scientific">Methylomonas lenta</name>
    <dbReference type="NCBI Taxonomy" id="980561"/>
    <lineage>
        <taxon>Bacteria</taxon>
        <taxon>Pseudomonadati</taxon>
        <taxon>Pseudomonadota</taxon>
        <taxon>Gammaproteobacteria</taxon>
        <taxon>Methylococcales</taxon>
        <taxon>Methylococcaceae</taxon>
        <taxon>Methylomonas</taxon>
    </lineage>
</organism>
<protein>
    <recommendedName>
        <fullName evidence="4">DUF3592 domain-containing protein</fullName>
    </recommendedName>
</protein>
<gene>
    <name evidence="2" type="ORF">A1359_21345</name>
</gene>
<dbReference type="Proteomes" id="UP000078476">
    <property type="component" value="Unassembled WGS sequence"/>
</dbReference>
<dbReference type="AlphaFoldDB" id="A0A177NQ28"/>
<keyword evidence="1" id="KW-0472">Membrane</keyword>
<keyword evidence="1" id="KW-0812">Transmembrane</keyword>
<name>A0A177NQ28_9GAMM</name>
<evidence type="ECO:0000256" key="1">
    <source>
        <dbReference type="SAM" id="Phobius"/>
    </source>
</evidence>
<proteinExistence type="predicted"/>
<dbReference type="RefSeq" id="WP_066978236.1">
    <property type="nucleotide sequence ID" value="NZ_LUUI01000053.1"/>
</dbReference>
<evidence type="ECO:0000313" key="3">
    <source>
        <dbReference type="Proteomes" id="UP000078476"/>
    </source>
</evidence>
<sequence>MLIALLFIKVGENLFDSIYLLEYGIPTDGRVLKKKILFKESVRHGFSNSRDAFEDYLISVEYKDSVGRKFSTELTVNKDLFSDIQENQMVKILYDKNSQARACLFEMRYQSFLMPAIAGLFGLVFGGGLWILKNRFANRLS</sequence>
<evidence type="ECO:0000313" key="2">
    <source>
        <dbReference type="EMBL" id="OAI20177.1"/>
    </source>
</evidence>
<keyword evidence="3" id="KW-1185">Reference proteome</keyword>
<dbReference type="EMBL" id="LUUI01000053">
    <property type="protein sequence ID" value="OAI20177.1"/>
    <property type="molecule type" value="Genomic_DNA"/>
</dbReference>